<dbReference type="PANTHER" id="PTHR33193">
    <property type="entry name" value="DOMAIN PROTEIN, PUTATIVE (DUF3511)-RELATED"/>
    <property type="match status" value="1"/>
</dbReference>
<reference evidence="3" key="1">
    <citation type="submission" date="2016-04" db="EMBL/GenBank/DDBJ databases">
        <title>Cephalotus genome sequencing.</title>
        <authorList>
            <person name="Fukushima K."/>
            <person name="Hasebe M."/>
            <person name="Fang X."/>
        </authorList>
    </citation>
    <scope>NUCLEOTIDE SEQUENCE [LARGE SCALE GENOMIC DNA]</scope>
    <source>
        <strain evidence="3">cv. St1</strain>
    </source>
</reference>
<accession>A0A1Q3ANA5</accession>
<evidence type="ECO:0000313" key="2">
    <source>
        <dbReference type="EMBL" id="GAV57023.1"/>
    </source>
</evidence>
<dbReference type="OrthoDB" id="660385at2759"/>
<protein>
    <submittedName>
        <fullName evidence="2">DUF3511 domain-containing protein</fullName>
    </submittedName>
</protein>
<name>A0A1Q3ANA5_CEPFO</name>
<organism evidence="2 3">
    <name type="scientific">Cephalotus follicularis</name>
    <name type="common">Albany pitcher plant</name>
    <dbReference type="NCBI Taxonomy" id="3775"/>
    <lineage>
        <taxon>Eukaryota</taxon>
        <taxon>Viridiplantae</taxon>
        <taxon>Streptophyta</taxon>
        <taxon>Embryophyta</taxon>
        <taxon>Tracheophyta</taxon>
        <taxon>Spermatophyta</taxon>
        <taxon>Magnoliopsida</taxon>
        <taxon>eudicotyledons</taxon>
        <taxon>Gunneridae</taxon>
        <taxon>Pentapetalae</taxon>
        <taxon>rosids</taxon>
        <taxon>fabids</taxon>
        <taxon>Oxalidales</taxon>
        <taxon>Cephalotaceae</taxon>
        <taxon>Cephalotus</taxon>
    </lineage>
</organism>
<keyword evidence="3" id="KW-1185">Reference proteome</keyword>
<dbReference type="EMBL" id="BDDD01000011">
    <property type="protein sequence ID" value="GAV57023.1"/>
    <property type="molecule type" value="Genomic_DNA"/>
</dbReference>
<sequence>MDGFGSGQMSYGGGERGLEIVGGRGISGVNGSQINAVETGNQSPVKRPTNPHRRSHGSSKAWGLSDPEMKRKKWIAGYKFYGVEAKFKDSFKAGLRWIRNKCSRIVHGS</sequence>
<dbReference type="InParanoid" id="A0A1Q3ANA5"/>
<dbReference type="InterPro" id="IPR021899">
    <property type="entry name" value="DUF3511"/>
</dbReference>
<dbReference type="AlphaFoldDB" id="A0A1Q3ANA5"/>
<dbReference type="FunCoup" id="A0A1Q3ANA5">
    <property type="interactions" value="4"/>
</dbReference>
<evidence type="ECO:0000313" key="3">
    <source>
        <dbReference type="Proteomes" id="UP000187406"/>
    </source>
</evidence>
<dbReference type="PANTHER" id="PTHR33193:SF13">
    <property type="entry name" value="EXPRESSED PROTEIN"/>
    <property type="match status" value="1"/>
</dbReference>
<dbReference type="STRING" id="3775.A0A1Q3ANA5"/>
<gene>
    <name evidence="2" type="ORF">CFOL_v3_00562</name>
</gene>
<feature type="compositionally biased region" description="Polar residues" evidence="1">
    <location>
        <begin position="31"/>
        <end position="44"/>
    </location>
</feature>
<comment type="caution">
    <text evidence="2">The sequence shown here is derived from an EMBL/GenBank/DDBJ whole genome shotgun (WGS) entry which is preliminary data.</text>
</comment>
<evidence type="ECO:0000256" key="1">
    <source>
        <dbReference type="SAM" id="MobiDB-lite"/>
    </source>
</evidence>
<proteinExistence type="predicted"/>
<dbReference type="Proteomes" id="UP000187406">
    <property type="component" value="Unassembled WGS sequence"/>
</dbReference>
<dbReference type="Pfam" id="PF12023">
    <property type="entry name" value="DUF3511"/>
    <property type="match status" value="1"/>
</dbReference>
<feature type="region of interest" description="Disordered" evidence="1">
    <location>
        <begin position="31"/>
        <end position="64"/>
    </location>
</feature>